<dbReference type="Pfam" id="PF07293">
    <property type="entry name" value="DUF1450"/>
    <property type="match status" value="1"/>
</dbReference>
<protein>
    <submittedName>
        <fullName evidence="1">UPF0349 protein</fullName>
    </submittedName>
</protein>
<dbReference type="NCBIfam" id="NF010190">
    <property type="entry name" value="PRK13669.1"/>
    <property type="match status" value="1"/>
</dbReference>
<keyword evidence="2" id="KW-1185">Reference proteome</keyword>
<gene>
    <name evidence="1" type="ORF">PACILC2_34070</name>
</gene>
<dbReference type="EMBL" id="BOVJ01000108">
    <property type="protein sequence ID" value="GIQ64839.1"/>
    <property type="molecule type" value="Genomic_DNA"/>
</dbReference>
<dbReference type="RefSeq" id="WP_062491517.1">
    <property type="nucleotide sequence ID" value="NZ_BOVJ01000108.1"/>
</dbReference>
<reference evidence="1 2" key="1">
    <citation type="submission" date="2021-04" db="EMBL/GenBank/DDBJ databases">
        <title>Draft genome sequence of Paenibacillus cisolokensis, LC2-13A.</title>
        <authorList>
            <person name="Uke A."/>
            <person name="Chhe C."/>
            <person name="Baramee S."/>
            <person name="Kosugi A."/>
        </authorList>
    </citation>
    <scope>NUCLEOTIDE SEQUENCE [LARGE SCALE GENOMIC DNA]</scope>
    <source>
        <strain evidence="1 2">LC2-13A</strain>
    </source>
</reference>
<proteinExistence type="predicted"/>
<accession>A0ABQ4N9B8</accession>
<comment type="caution">
    <text evidence="1">The sequence shown here is derived from an EMBL/GenBank/DDBJ whole genome shotgun (WGS) entry which is preliminary data.</text>
</comment>
<evidence type="ECO:0000313" key="1">
    <source>
        <dbReference type="EMBL" id="GIQ64839.1"/>
    </source>
</evidence>
<evidence type="ECO:0000313" key="2">
    <source>
        <dbReference type="Proteomes" id="UP000680304"/>
    </source>
</evidence>
<dbReference type="InterPro" id="IPR009910">
    <property type="entry name" value="DUF1450"/>
</dbReference>
<dbReference type="Proteomes" id="UP000680304">
    <property type="component" value="Unassembled WGS sequence"/>
</dbReference>
<name>A0ABQ4N9B8_9BACL</name>
<sequence>MYKPIIEFCASNMHHGTDKVLEKLEQLPDVDVIEYGCLGHCGECFMFPYALVNGEFVSSETADELYDRIMEEIEKQRADQEALDKLLDDL</sequence>
<organism evidence="1 2">
    <name type="scientific">Paenibacillus cisolokensis</name>
    <dbReference type="NCBI Taxonomy" id="1658519"/>
    <lineage>
        <taxon>Bacteria</taxon>
        <taxon>Bacillati</taxon>
        <taxon>Bacillota</taxon>
        <taxon>Bacilli</taxon>
        <taxon>Bacillales</taxon>
        <taxon>Paenibacillaceae</taxon>
        <taxon>Paenibacillus</taxon>
    </lineage>
</organism>